<dbReference type="EMBL" id="JBHLXJ010000017">
    <property type="protein sequence ID" value="MFC0351309.1"/>
    <property type="molecule type" value="Genomic_DNA"/>
</dbReference>
<accession>A0ABV6IHI4</accession>
<name>A0ABV6IHI4_9BURK</name>
<comment type="caution">
    <text evidence="1">The sequence shown here is derived from an EMBL/GenBank/DDBJ whole genome shotgun (WGS) entry which is preliminary data.</text>
</comment>
<sequence>MKNIPTPSLSFYKNSSGIPVGLLKSNGKPILASTHPATIAAALFAMNMEKCELTLDGMVNEIFLPFVCTSENAEIINFSLEEKFVLNLGIFSGIDFLNPPAFDRQAETHFRAAVHHLPKNLVVKFPASPAPKSFKKELKERNKYIYFPYC</sequence>
<evidence type="ECO:0000313" key="1">
    <source>
        <dbReference type="EMBL" id="MFC0351309.1"/>
    </source>
</evidence>
<dbReference type="RefSeq" id="WP_390213929.1">
    <property type="nucleotide sequence ID" value="NZ_JBHLXJ010000017.1"/>
</dbReference>
<gene>
    <name evidence="1" type="ORF">ACFFJH_15930</name>
</gene>
<evidence type="ECO:0000313" key="2">
    <source>
        <dbReference type="Proteomes" id="UP001589844"/>
    </source>
</evidence>
<protein>
    <submittedName>
        <fullName evidence="1">Uncharacterized protein</fullName>
    </submittedName>
</protein>
<dbReference type="Proteomes" id="UP001589844">
    <property type="component" value="Unassembled WGS sequence"/>
</dbReference>
<keyword evidence="2" id="KW-1185">Reference proteome</keyword>
<reference evidence="1 2" key="1">
    <citation type="submission" date="2024-09" db="EMBL/GenBank/DDBJ databases">
        <authorList>
            <person name="Sun Q."/>
            <person name="Mori K."/>
        </authorList>
    </citation>
    <scope>NUCLEOTIDE SEQUENCE [LARGE SCALE GENOMIC DNA]</scope>
    <source>
        <strain evidence="1 2">CCM 8677</strain>
    </source>
</reference>
<organism evidence="1 2">
    <name type="scientific">Undibacterium danionis</name>
    <dbReference type="NCBI Taxonomy" id="1812100"/>
    <lineage>
        <taxon>Bacteria</taxon>
        <taxon>Pseudomonadati</taxon>
        <taxon>Pseudomonadota</taxon>
        <taxon>Betaproteobacteria</taxon>
        <taxon>Burkholderiales</taxon>
        <taxon>Oxalobacteraceae</taxon>
        <taxon>Undibacterium</taxon>
    </lineage>
</organism>
<proteinExistence type="predicted"/>